<gene>
    <name evidence="2" type="ORF">Pcinc_002728</name>
</gene>
<reference evidence="2" key="1">
    <citation type="submission" date="2023-10" db="EMBL/GenBank/DDBJ databases">
        <title>Genome assemblies of two species of porcelain crab, Petrolisthes cinctipes and Petrolisthes manimaculis (Anomura: Porcellanidae).</title>
        <authorList>
            <person name="Angst P."/>
        </authorList>
    </citation>
    <scope>NUCLEOTIDE SEQUENCE</scope>
    <source>
        <strain evidence="2">PB745_01</strain>
        <tissue evidence="2">Gill</tissue>
    </source>
</reference>
<evidence type="ECO:0000313" key="3">
    <source>
        <dbReference type="Proteomes" id="UP001286313"/>
    </source>
</evidence>
<accession>A0AAE1L1W2</accession>
<proteinExistence type="predicted"/>
<evidence type="ECO:0000313" key="2">
    <source>
        <dbReference type="EMBL" id="KAK3893466.1"/>
    </source>
</evidence>
<evidence type="ECO:0000256" key="1">
    <source>
        <dbReference type="SAM" id="MobiDB-lite"/>
    </source>
</evidence>
<protein>
    <submittedName>
        <fullName evidence="2">Uncharacterized protein</fullName>
    </submittedName>
</protein>
<feature type="region of interest" description="Disordered" evidence="1">
    <location>
        <begin position="42"/>
        <end position="78"/>
    </location>
</feature>
<dbReference type="EMBL" id="JAWQEG010000206">
    <property type="protein sequence ID" value="KAK3893466.1"/>
    <property type="molecule type" value="Genomic_DNA"/>
</dbReference>
<feature type="compositionally biased region" description="Basic residues" evidence="1">
    <location>
        <begin position="44"/>
        <end position="57"/>
    </location>
</feature>
<keyword evidence="3" id="KW-1185">Reference proteome</keyword>
<feature type="compositionally biased region" description="Polar residues" evidence="1">
    <location>
        <begin position="66"/>
        <end position="78"/>
    </location>
</feature>
<sequence length="78" mass="8386">MGEKCRGKVAVAVTVAAGQLWLAWAVVAGPWATEGEGVLEFRRGAQHTGHRGTHAVRAHREERRTSTPSDPPSNTKIS</sequence>
<comment type="caution">
    <text evidence="2">The sequence shown here is derived from an EMBL/GenBank/DDBJ whole genome shotgun (WGS) entry which is preliminary data.</text>
</comment>
<dbReference type="Proteomes" id="UP001286313">
    <property type="component" value="Unassembled WGS sequence"/>
</dbReference>
<dbReference type="AlphaFoldDB" id="A0AAE1L1W2"/>
<organism evidence="2 3">
    <name type="scientific">Petrolisthes cinctipes</name>
    <name type="common">Flat porcelain crab</name>
    <dbReference type="NCBI Taxonomy" id="88211"/>
    <lineage>
        <taxon>Eukaryota</taxon>
        <taxon>Metazoa</taxon>
        <taxon>Ecdysozoa</taxon>
        <taxon>Arthropoda</taxon>
        <taxon>Crustacea</taxon>
        <taxon>Multicrustacea</taxon>
        <taxon>Malacostraca</taxon>
        <taxon>Eumalacostraca</taxon>
        <taxon>Eucarida</taxon>
        <taxon>Decapoda</taxon>
        <taxon>Pleocyemata</taxon>
        <taxon>Anomura</taxon>
        <taxon>Galatheoidea</taxon>
        <taxon>Porcellanidae</taxon>
        <taxon>Petrolisthes</taxon>
    </lineage>
</organism>
<name>A0AAE1L1W2_PETCI</name>